<dbReference type="SUPFAM" id="SSF56104">
    <property type="entry name" value="SAICAR synthase-like"/>
    <property type="match status" value="1"/>
</dbReference>
<dbReference type="GO" id="GO:0016308">
    <property type="term" value="F:1-phosphatidylinositol-4-phosphate 5-kinase activity"/>
    <property type="evidence" value="ECO:0007669"/>
    <property type="project" value="UniProtKB-EC"/>
</dbReference>
<keyword evidence="7" id="KW-1185">Reference proteome</keyword>
<protein>
    <recommendedName>
        <fullName evidence="1">1-phosphatidylinositol-4-phosphate 5-kinase</fullName>
        <ecNumber evidence="1">2.7.1.68</ecNumber>
    </recommendedName>
</protein>
<proteinExistence type="predicted"/>
<dbReference type="SMART" id="SM00330">
    <property type="entry name" value="PIPKc"/>
    <property type="match status" value="1"/>
</dbReference>
<dbReference type="InterPro" id="IPR027484">
    <property type="entry name" value="PInositol-4-P-5-kinase_N"/>
</dbReference>
<organism evidence="6 7">
    <name type="scientific">Linum tenue</name>
    <dbReference type="NCBI Taxonomy" id="586396"/>
    <lineage>
        <taxon>Eukaryota</taxon>
        <taxon>Viridiplantae</taxon>
        <taxon>Streptophyta</taxon>
        <taxon>Embryophyta</taxon>
        <taxon>Tracheophyta</taxon>
        <taxon>Spermatophyta</taxon>
        <taxon>Magnoliopsida</taxon>
        <taxon>eudicotyledons</taxon>
        <taxon>Gunneridae</taxon>
        <taxon>Pentapetalae</taxon>
        <taxon>rosids</taxon>
        <taxon>fabids</taxon>
        <taxon>Malpighiales</taxon>
        <taxon>Linaceae</taxon>
        <taxon>Linum</taxon>
    </lineage>
</organism>
<feature type="transmembrane region" description="Helical" evidence="4">
    <location>
        <begin position="54"/>
        <end position="71"/>
    </location>
</feature>
<dbReference type="Gene3D" id="3.30.810.10">
    <property type="entry name" value="2-Layer Sandwich"/>
    <property type="match status" value="1"/>
</dbReference>
<dbReference type="EMBL" id="CAMGYJ010000009">
    <property type="protein sequence ID" value="CAI0469855.1"/>
    <property type="molecule type" value="Genomic_DNA"/>
</dbReference>
<dbReference type="PROSITE" id="PS51455">
    <property type="entry name" value="PIPK"/>
    <property type="match status" value="1"/>
</dbReference>
<dbReference type="Proteomes" id="UP001154282">
    <property type="component" value="Unassembled WGS sequence"/>
</dbReference>
<dbReference type="AlphaFoldDB" id="A0AAV0PG56"/>
<dbReference type="InterPro" id="IPR027483">
    <property type="entry name" value="PInositol-4-P-4/5-kinase_C_sf"/>
</dbReference>
<dbReference type="PANTHER" id="PTHR23086:SF111">
    <property type="entry name" value="PHOSPHATIDYLINOSITOL 4-PHOSPHATE 5-KINASE 10"/>
    <property type="match status" value="1"/>
</dbReference>
<dbReference type="InterPro" id="IPR002498">
    <property type="entry name" value="PInositol-4-P-4/5-kinase_core"/>
</dbReference>
<dbReference type="PANTHER" id="PTHR23086">
    <property type="entry name" value="PHOSPHATIDYLINOSITOL-4-PHOSPHATE 5-KINASE"/>
    <property type="match status" value="1"/>
</dbReference>
<feature type="domain" description="PIPK" evidence="5">
    <location>
        <begin position="65"/>
        <end position="468"/>
    </location>
</feature>
<dbReference type="Gene3D" id="3.30.800.10">
    <property type="entry name" value="Phosphatidylinositol Phosphate Kinase II Beta"/>
    <property type="match status" value="1"/>
</dbReference>
<dbReference type="GO" id="GO:0005524">
    <property type="term" value="F:ATP binding"/>
    <property type="evidence" value="ECO:0007669"/>
    <property type="project" value="UniProtKB-UniRule"/>
</dbReference>
<evidence type="ECO:0000259" key="5">
    <source>
        <dbReference type="PROSITE" id="PS51455"/>
    </source>
</evidence>
<dbReference type="InterPro" id="IPR023610">
    <property type="entry name" value="PInositol-4/5-P-5/4-kinase"/>
</dbReference>
<comment type="caution">
    <text evidence="6">The sequence shown here is derived from an EMBL/GenBank/DDBJ whole genome shotgun (WGS) entry which is preliminary data.</text>
</comment>
<evidence type="ECO:0000256" key="2">
    <source>
        <dbReference type="ARBA" id="ARBA00022777"/>
    </source>
</evidence>
<keyword evidence="4" id="KW-1133">Transmembrane helix</keyword>
<name>A0AAV0PG56_9ROSI</name>
<evidence type="ECO:0000256" key="1">
    <source>
        <dbReference type="ARBA" id="ARBA00012172"/>
    </source>
</evidence>
<keyword evidence="3" id="KW-0808">Transferase</keyword>
<evidence type="ECO:0000256" key="3">
    <source>
        <dbReference type="PROSITE-ProRule" id="PRU00781"/>
    </source>
</evidence>
<evidence type="ECO:0000256" key="4">
    <source>
        <dbReference type="SAM" id="Phobius"/>
    </source>
</evidence>
<dbReference type="EC" id="2.7.1.68" evidence="1"/>
<keyword evidence="4" id="KW-0812">Transmembrane</keyword>
<evidence type="ECO:0000313" key="7">
    <source>
        <dbReference type="Proteomes" id="UP001154282"/>
    </source>
</evidence>
<dbReference type="Pfam" id="PF01504">
    <property type="entry name" value="PIP5K"/>
    <property type="match status" value="1"/>
</dbReference>
<keyword evidence="2 3" id="KW-0418">Kinase</keyword>
<dbReference type="GO" id="GO:0046854">
    <property type="term" value="P:phosphatidylinositol phosphate biosynthetic process"/>
    <property type="evidence" value="ECO:0007669"/>
    <property type="project" value="TreeGrafter"/>
</dbReference>
<accession>A0AAV0PG56</accession>
<keyword evidence="4" id="KW-0472">Membrane</keyword>
<dbReference type="GO" id="GO:0005886">
    <property type="term" value="C:plasma membrane"/>
    <property type="evidence" value="ECO:0007669"/>
    <property type="project" value="TreeGrafter"/>
</dbReference>
<keyword evidence="3" id="KW-0547">Nucleotide-binding</keyword>
<sequence>WGKNSQKYHRNACSCSCSALSRVPGKSSAFFRSPPDDVEKAQPRLLGEYRNAKLLIAITNLFWLCHILQFIKHASRFRSRLFGGGHGWRRRDIGRALFGLRDMRQHKTQYAKQDNKRLPRFGTSNEFELKDYCSEVFRRIQDLKNVDNYEYMQSVFTDQTLKEIISSKKTGCLGPLPRDDRFFIKTLRKSEVKAIIQMLPSYYFHLKRNPASLLSALYGVHVVKPIAGGSKVYFGVLQNIIPSNVNMYRVYDLKGSSRGRPVKKTRLYGNVIYKDPDFDFSFYLDPYVHERLLSQIKSDCEFLETEGVMDYSLCLGVPLKDSCQGTIHCGSLPYKKPASNCSSPTHSLDGKSVVSTDGLSSNGDSLEDYELNFADFQVDMPESRQEIKLGTGMSARPVHSTPEHEGLLDPGHSEVVLYFAIVDIFQNYGMVKHIEHGFKSIWKDSQSMSAVNPRNYSSRFQEFLFRIFRVQQYQET</sequence>
<keyword evidence="3" id="KW-0067">ATP-binding</keyword>
<gene>
    <name evidence="6" type="ORF">LITE_LOCUS38329</name>
</gene>
<evidence type="ECO:0000313" key="6">
    <source>
        <dbReference type="EMBL" id="CAI0469855.1"/>
    </source>
</evidence>
<reference evidence="6" key="1">
    <citation type="submission" date="2022-08" db="EMBL/GenBank/DDBJ databases">
        <authorList>
            <person name="Gutierrez-Valencia J."/>
        </authorList>
    </citation>
    <scope>NUCLEOTIDE SEQUENCE</scope>
</reference>
<feature type="non-terminal residue" evidence="6">
    <location>
        <position position="1"/>
    </location>
</feature>